<dbReference type="Proteomes" id="UP000807716">
    <property type="component" value="Unassembled WGS sequence"/>
</dbReference>
<dbReference type="EMBL" id="JAAAJB010000837">
    <property type="protein sequence ID" value="KAG0250642.1"/>
    <property type="molecule type" value="Genomic_DNA"/>
</dbReference>
<feature type="compositionally biased region" description="Low complexity" evidence="1">
    <location>
        <begin position="37"/>
        <end position="48"/>
    </location>
</feature>
<feature type="compositionally biased region" description="Pro residues" evidence="1">
    <location>
        <begin position="49"/>
        <end position="59"/>
    </location>
</feature>
<feature type="compositionally biased region" description="Low complexity" evidence="1">
    <location>
        <begin position="62"/>
        <end position="74"/>
    </location>
</feature>
<protein>
    <submittedName>
        <fullName evidence="2">Uncharacterized protein</fullName>
    </submittedName>
</protein>
<gene>
    <name evidence="2" type="ORF">DFQ27_009284</name>
</gene>
<organism evidence="2 3">
    <name type="scientific">Actinomortierella ambigua</name>
    <dbReference type="NCBI Taxonomy" id="1343610"/>
    <lineage>
        <taxon>Eukaryota</taxon>
        <taxon>Fungi</taxon>
        <taxon>Fungi incertae sedis</taxon>
        <taxon>Mucoromycota</taxon>
        <taxon>Mortierellomycotina</taxon>
        <taxon>Mortierellomycetes</taxon>
        <taxon>Mortierellales</taxon>
        <taxon>Mortierellaceae</taxon>
        <taxon>Actinomortierella</taxon>
    </lineage>
</organism>
<dbReference type="AlphaFoldDB" id="A0A9P6PQZ7"/>
<name>A0A9P6PQZ7_9FUNG</name>
<sequence>LPLTKPQPDAAPGVKDSNDLPPAQPQNTPLAPVESVPPSETAATTTEQPPTPSIVPPEATPAAEASGRTASAAEQTRSSKALRCAIDNDAFP</sequence>
<feature type="non-terminal residue" evidence="2">
    <location>
        <position position="1"/>
    </location>
</feature>
<keyword evidence="3" id="KW-1185">Reference proteome</keyword>
<proteinExistence type="predicted"/>
<reference evidence="2" key="1">
    <citation type="journal article" date="2020" name="Fungal Divers.">
        <title>Resolving the Mortierellaceae phylogeny through synthesis of multi-gene phylogenetics and phylogenomics.</title>
        <authorList>
            <person name="Vandepol N."/>
            <person name="Liber J."/>
            <person name="Desiro A."/>
            <person name="Na H."/>
            <person name="Kennedy M."/>
            <person name="Barry K."/>
            <person name="Grigoriev I.V."/>
            <person name="Miller A.N."/>
            <person name="O'Donnell K."/>
            <person name="Stajich J.E."/>
            <person name="Bonito G."/>
        </authorList>
    </citation>
    <scope>NUCLEOTIDE SEQUENCE</scope>
    <source>
        <strain evidence="2">BC1065</strain>
    </source>
</reference>
<evidence type="ECO:0000256" key="1">
    <source>
        <dbReference type="SAM" id="MobiDB-lite"/>
    </source>
</evidence>
<accession>A0A9P6PQZ7</accession>
<comment type="caution">
    <text evidence="2">The sequence shown here is derived from an EMBL/GenBank/DDBJ whole genome shotgun (WGS) entry which is preliminary data.</text>
</comment>
<evidence type="ECO:0000313" key="3">
    <source>
        <dbReference type="Proteomes" id="UP000807716"/>
    </source>
</evidence>
<feature type="region of interest" description="Disordered" evidence="1">
    <location>
        <begin position="1"/>
        <end position="92"/>
    </location>
</feature>
<evidence type="ECO:0000313" key="2">
    <source>
        <dbReference type="EMBL" id="KAG0250642.1"/>
    </source>
</evidence>